<feature type="compositionally biased region" description="Low complexity" evidence="1">
    <location>
        <begin position="125"/>
        <end position="135"/>
    </location>
</feature>
<evidence type="ECO:0000256" key="1">
    <source>
        <dbReference type="SAM" id="MobiDB-lite"/>
    </source>
</evidence>
<feature type="region of interest" description="Disordered" evidence="1">
    <location>
        <begin position="124"/>
        <end position="152"/>
    </location>
</feature>
<accession>A0A9P6JQ98</accession>
<dbReference type="AlphaFoldDB" id="A0A9P6JQ98"/>
<evidence type="ECO:0000313" key="3">
    <source>
        <dbReference type="Proteomes" id="UP000807306"/>
    </source>
</evidence>
<dbReference type="Proteomes" id="UP000807306">
    <property type="component" value="Unassembled WGS sequence"/>
</dbReference>
<reference evidence="2" key="1">
    <citation type="submission" date="2020-11" db="EMBL/GenBank/DDBJ databases">
        <authorList>
            <consortium name="DOE Joint Genome Institute"/>
            <person name="Ahrendt S."/>
            <person name="Riley R."/>
            <person name="Andreopoulos W."/>
            <person name="Labutti K."/>
            <person name="Pangilinan J."/>
            <person name="Ruiz-Duenas F.J."/>
            <person name="Barrasa J.M."/>
            <person name="Sanchez-Garcia M."/>
            <person name="Camarero S."/>
            <person name="Miyauchi S."/>
            <person name="Serrano A."/>
            <person name="Linde D."/>
            <person name="Babiker R."/>
            <person name="Drula E."/>
            <person name="Ayuso-Fernandez I."/>
            <person name="Pacheco R."/>
            <person name="Padilla G."/>
            <person name="Ferreira P."/>
            <person name="Barriuso J."/>
            <person name="Kellner H."/>
            <person name="Castanera R."/>
            <person name="Alfaro M."/>
            <person name="Ramirez L."/>
            <person name="Pisabarro A.G."/>
            <person name="Kuo A."/>
            <person name="Tritt A."/>
            <person name="Lipzen A."/>
            <person name="He G."/>
            <person name="Yan M."/>
            <person name="Ng V."/>
            <person name="Cullen D."/>
            <person name="Martin F."/>
            <person name="Rosso M.-N."/>
            <person name="Henrissat B."/>
            <person name="Hibbett D."/>
            <person name="Martinez A.T."/>
            <person name="Grigoriev I.V."/>
        </authorList>
    </citation>
    <scope>NUCLEOTIDE SEQUENCE</scope>
    <source>
        <strain evidence="2">CBS 506.95</strain>
    </source>
</reference>
<name>A0A9P6JQ98_9AGAR</name>
<dbReference type="EMBL" id="MU157849">
    <property type="protein sequence ID" value="KAF9528976.1"/>
    <property type="molecule type" value="Genomic_DNA"/>
</dbReference>
<comment type="caution">
    <text evidence="2">The sequence shown here is derived from an EMBL/GenBank/DDBJ whole genome shotgun (WGS) entry which is preliminary data.</text>
</comment>
<proteinExistence type="predicted"/>
<gene>
    <name evidence="2" type="ORF">CPB83DRAFT_853541</name>
</gene>
<keyword evidence="3" id="KW-1185">Reference proteome</keyword>
<organism evidence="2 3">
    <name type="scientific">Crepidotus variabilis</name>
    <dbReference type="NCBI Taxonomy" id="179855"/>
    <lineage>
        <taxon>Eukaryota</taxon>
        <taxon>Fungi</taxon>
        <taxon>Dikarya</taxon>
        <taxon>Basidiomycota</taxon>
        <taxon>Agaricomycotina</taxon>
        <taxon>Agaricomycetes</taxon>
        <taxon>Agaricomycetidae</taxon>
        <taxon>Agaricales</taxon>
        <taxon>Agaricineae</taxon>
        <taxon>Crepidotaceae</taxon>
        <taxon>Crepidotus</taxon>
    </lineage>
</organism>
<evidence type="ECO:0000313" key="2">
    <source>
        <dbReference type="EMBL" id="KAF9528976.1"/>
    </source>
</evidence>
<protein>
    <submittedName>
        <fullName evidence="2">Uncharacterized protein</fullName>
    </submittedName>
</protein>
<sequence length="194" mass="22111">MFDSHPRVSSPSCLRLYLPLGFQSLIGLSRVLSPRFLNSWPVSIFLNCLTEVMSSHPRSRGIIDVSMSRSVEANRERDGKVRKPLLGLEKLNIDKRLCEPRSHERVIGIYGSYWLLSNRVERIPSSSSKNTSRSSCPRKANRVSSSPGSKRPWASFAHEMPREFLFIFCRSLEWNHFDATAYVDIIVVLLSQTA</sequence>